<dbReference type="InterPro" id="IPR036823">
    <property type="entry name" value="Ribosomal_uS7_dom_sf"/>
</dbReference>
<evidence type="ECO:0000313" key="9">
    <source>
        <dbReference type="EMBL" id="KKS03468.1"/>
    </source>
</evidence>
<dbReference type="GO" id="GO:0019843">
    <property type="term" value="F:rRNA binding"/>
    <property type="evidence" value="ECO:0007669"/>
    <property type="project" value="UniProtKB-UniRule"/>
</dbReference>
<dbReference type="CDD" id="cd14869">
    <property type="entry name" value="uS7_Bacteria"/>
    <property type="match status" value="1"/>
</dbReference>
<evidence type="ECO:0000256" key="7">
    <source>
        <dbReference type="RuleBase" id="RU003619"/>
    </source>
</evidence>
<dbReference type="PIRSF" id="PIRSF002122">
    <property type="entry name" value="RPS7p_RPS7a_RPS5e_RPS7o"/>
    <property type="match status" value="1"/>
</dbReference>
<evidence type="ECO:0000256" key="5">
    <source>
        <dbReference type="ARBA" id="ARBA00023274"/>
    </source>
</evidence>
<dbReference type="InterPro" id="IPR020606">
    <property type="entry name" value="Ribosomal_uS7_CS"/>
</dbReference>
<evidence type="ECO:0000256" key="6">
    <source>
        <dbReference type="HAMAP-Rule" id="MF_00480"/>
    </source>
</evidence>
<dbReference type="NCBIfam" id="TIGR01029">
    <property type="entry name" value="rpsG_bact"/>
    <property type="match status" value="1"/>
</dbReference>
<name>A0A0G0YST6_UNCKA</name>
<evidence type="ECO:0000313" key="10">
    <source>
        <dbReference type="Proteomes" id="UP000033947"/>
    </source>
</evidence>
<evidence type="ECO:0000256" key="4">
    <source>
        <dbReference type="ARBA" id="ARBA00022980"/>
    </source>
</evidence>
<accession>A0A0G0YST6</accession>
<dbReference type="Gene3D" id="1.10.455.10">
    <property type="entry name" value="Ribosomal protein S7 domain"/>
    <property type="match status" value="1"/>
</dbReference>
<dbReference type="Pfam" id="PF00177">
    <property type="entry name" value="Ribosomal_S7"/>
    <property type="match status" value="1"/>
</dbReference>
<feature type="domain" description="Small ribosomal subunit protein uS7" evidence="8">
    <location>
        <begin position="2"/>
        <end position="147"/>
    </location>
</feature>
<keyword evidence="2 6" id="KW-0699">rRNA-binding</keyword>
<reference evidence="9 10" key="1">
    <citation type="journal article" date="2015" name="Nature">
        <title>rRNA introns, odd ribosomes, and small enigmatic genomes across a large radiation of phyla.</title>
        <authorList>
            <person name="Brown C.T."/>
            <person name="Hug L.A."/>
            <person name="Thomas B.C."/>
            <person name="Sharon I."/>
            <person name="Castelle C.J."/>
            <person name="Singh A."/>
            <person name="Wilkins M.J."/>
            <person name="Williams K.H."/>
            <person name="Banfield J.F."/>
        </authorList>
    </citation>
    <scope>NUCLEOTIDE SEQUENCE [LARGE SCALE GENOMIC DNA]</scope>
</reference>
<organism evidence="9 10">
    <name type="scientific">candidate division WWE3 bacterium GW2011_GWC2_41_23</name>
    <dbReference type="NCBI Taxonomy" id="1619123"/>
    <lineage>
        <taxon>Bacteria</taxon>
        <taxon>Katanobacteria</taxon>
    </lineage>
</organism>
<dbReference type="AlphaFoldDB" id="A0A0G0YST6"/>
<gene>
    <name evidence="6" type="primary">rpsG</name>
    <name evidence="9" type="ORF">UU55_C0002G0073</name>
</gene>
<comment type="function">
    <text evidence="6">One of the primary rRNA binding proteins, it binds directly to 16S rRNA where it nucleates assembly of the head domain of the 30S subunit. Is located at the subunit interface close to the decoding center, probably blocks exit of the E-site tRNA.</text>
</comment>
<comment type="similarity">
    <text evidence="1 6 7">Belongs to the universal ribosomal protein uS7 family.</text>
</comment>
<dbReference type="SUPFAM" id="SSF47973">
    <property type="entry name" value="Ribosomal protein S7"/>
    <property type="match status" value="1"/>
</dbReference>
<keyword evidence="4 6" id="KW-0689">Ribosomal protein</keyword>
<evidence type="ECO:0000259" key="8">
    <source>
        <dbReference type="Pfam" id="PF00177"/>
    </source>
</evidence>
<dbReference type="InterPro" id="IPR023798">
    <property type="entry name" value="Ribosomal_uS7_dom"/>
</dbReference>
<proteinExistence type="inferred from homology"/>
<dbReference type="FunFam" id="1.10.455.10:FF:000001">
    <property type="entry name" value="30S ribosomal protein S7"/>
    <property type="match status" value="1"/>
</dbReference>
<sequence length="155" mass="17789">MRGKPAKKRMLLGDPVFKSKIVNRMINIVMQSGKKSIAESVVYGAIDRLNEDRKEGLRMFETAVKNVMPQQEVRSKRVGGATYQVPMPLKHERSEALALRWLITAARNKKGKPMEEKLYEELNNAYQSMGDAIKKRDDTHRMADANRAFAHFARR</sequence>
<evidence type="ECO:0000256" key="1">
    <source>
        <dbReference type="ARBA" id="ARBA00007151"/>
    </source>
</evidence>
<dbReference type="PANTHER" id="PTHR11205">
    <property type="entry name" value="RIBOSOMAL PROTEIN S7"/>
    <property type="match status" value="1"/>
</dbReference>
<dbReference type="EMBL" id="LCBB01000002">
    <property type="protein sequence ID" value="KKS03468.1"/>
    <property type="molecule type" value="Genomic_DNA"/>
</dbReference>
<dbReference type="PROSITE" id="PS00052">
    <property type="entry name" value="RIBOSOMAL_S7"/>
    <property type="match status" value="1"/>
</dbReference>
<dbReference type="PATRIC" id="fig|1619123.3.peg.193"/>
<keyword evidence="3 6" id="KW-0694">RNA-binding</keyword>
<dbReference type="InterPro" id="IPR005717">
    <property type="entry name" value="Ribosomal_uS7_bac/org-type"/>
</dbReference>
<dbReference type="HAMAP" id="MF_00480_B">
    <property type="entry name" value="Ribosomal_uS7_B"/>
    <property type="match status" value="1"/>
</dbReference>
<keyword evidence="5 6" id="KW-0687">Ribonucleoprotein</keyword>
<keyword evidence="6" id="KW-0820">tRNA-binding</keyword>
<dbReference type="GO" id="GO:0000049">
    <property type="term" value="F:tRNA binding"/>
    <property type="evidence" value="ECO:0007669"/>
    <property type="project" value="UniProtKB-UniRule"/>
</dbReference>
<dbReference type="GO" id="GO:0006412">
    <property type="term" value="P:translation"/>
    <property type="evidence" value="ECO:0007669"/>
    <property type="project" value="UniProtKB-UniRule"/>
</dbReference>
<evidence type="ECO:0000256" key="2">
    <source>
        <dbReference type="ARBA" id="ARBA00022730"/>
    </source>
</evidence>
<comment type="caution">
    <text evidence="9">The sequence shown here is derived from an EMBL/GenBank/DDBJ whole genome shotgun (WGS) entry which is preliminary data.</text>
</comment>
<dbReference type="GO" id="GO:0015935">
    <property type="term" value="C:small ribosomal subunit"/>
    <property type="evidence" value="ECO:0007669"/>
    <property type="project" value="InterPro"/>
</dbReference>
<dbReference type="InterPro" id="IPR000235">
    <property type="entry name" value="Ribosomal_uS7"/>
</dbReference>
<dbReference type="Proteomes" id="UP000033947">
    <property type="component" value="Unassembled WGS sequence"/>
</dbReference>
<evidence type="ECO:0000256" key="3">
    <source>
        <dbReference type="ARBA" id="ARBA00022884"/>
    </source>
</evidence>
<dbReference type="GO" id="GO:0003735">
    <property type="term" value="F:structural constituent of ribosome"/>
    <property type="evidence" value="ECO:0007669"/>
    <property type="project" value="InterPro"/>
</dbReference>
<comment type="subunit">
    <text evidence="6">Part of the 30S ribosomal subunit. Contacts proteins S9 and S11.</text>
</comment>
<protein>
    <recommendedName>
        <fullName evidence="6">Small ribosomal subunit protein uS7</fullName>
    </recommendedName>
</protein>